<name>A0AAU9S982_THLAR</name>
<dbReference type="Proteomes" id="UP000836841">
    <property type="component" value="Chromosome 4"/>
</dbReference>
<dbReference type="InterPro" id="IPR057499">
    <property type="entry name" value="Kelch_FKB95"/>
</dbReference>
<sequence length="491" mass="56684">MKYEVNCYIRRQINTTLGITRCYSQRPQVSSPTNHQRSSSWPETYLQRKVQCLLRKLVQGQSLELLYLIKVDQTKPGLLVDKNCTDRWKAIGVIALAQANLKEIPEEVWDCGSGVRVLDISENFIREVPAKISSFGSMQKLLLQGNGLSDESIQWEGIASLKRLMLLSISHNKTRAEKKKQSSAPPSLLMTSFSEDVIVDIIARAIVSKHFRTLSLCSRLCVHRWNILRRKANGNSRLVLIPSLPVMPRYGSFVVVGSRIYVFGEINEDRTTSAFTIDCRSHTVQPLPSMPVPMYDTMADIVDGKIYVIGDSYCHDRKKVMVVFNTETQKWEEPEVIKPDIDTWCDCVVMVDKLYTRDYLDNIFVYAPKEHKWERDEMQNVKHLCYNVLYYYDRDEKSLRTYDPKQRCWGVVKGVEELLAKSRYPWWLKSTVSYGGRSALLFSEGESSEIWFAKISLEKRGGEEIQGKVEWCDHVLNRNLCFRKSLAVMMI</sequence>
<dbReference type="EMBL" id="OU466860">
    <property type="protein sequence ID" value="CAH2060087.1"/>
    <property type="molecule type" value="Genomic_DNA"/>
</dbReference>
<proteinExistence type="predicted"/>
<dbReference type="SUPFAM" id="SSF52058">
    <property type="entry name" value="L domain-like"/>
    <property type="match status" value="1"/>
</dbReference>
<protein>
    <recommendedName>
        <fullName evidence="1">FKB95-like N-terminal Kelch domain-containing protein</fullName>
    </recommendedName>
</protein>
<evidence type="ECO:0000313" key="2">
    <source>
        <dbReference type="EMBL" id="CAH2060087.1"/>
    </source>
</evidence>
<accession>A0AAU9S982</accession>
<dbReference type="InterPro" id="IPR032675">
    <property type="entry name" value="LRR_dom_sf"/>
</dbReference>
<keyword evidence="3" id="KW-1185">Reference proteome</keyword>
<dbReference type="SUPFAM" id="SSF117281">
    <property type="entry name" value="Kelch motif"/>
    <property type="match status" value="1"/>
</dbReference>
<dbReference type="Gene3D" id="3.80.10.10">
    <property type="entry name" value="Ribonuclease Inhibitor"/>
    <property type="match status" value="1"/>
</dbReference>
<feature type="domain" description="FKB95-like N-terminal Kelch" evidence="1">
    <location>
        <begin position="225"/>
        <end position="476"/>
    </location>
</feature>
<dbReference type="PANTHER" id="PTHR24414">
    <property type="entry name" value="F-BOX/KELCH-REPEAT PROTEIN SKIP4"/>
    <property type="match status" value="1"/>
</dbReference>
<dbReference type="AlphaFoldDB" id="A0AAU9S982"/>
<gene>
    <name evidence="2" type="ORF">TAV2_LOCUS13996</name>
</gene>
<evidence type="ECO:0000259" key="1">
    <source>
        <dbReference type="Pfam" id="PF25210"/>
    </source>
</evidence>
<dbReference type="InterPro" id="IPR050354">
    <property type="entry name" value="F-box/kelch-repeat_ARATH"/>
</dbReference>
<dbReference type="InterPro" id="IPR015915">
    <property type="entry name" value="Kelch-typ_b-propeller"/>
</dbReference>
<dbReference type="PANTHER" id="PTHR24414:SF151">
    <property type="entry name" value="F-BOX DOMAIN-CONTAINING PROTEIN"/>
    <property type="match status" value="1"/>
</dbReference>
<reference evidence="2 3" key="1">
    <citation type="submission" date="2022-03" db="EMBL/GenBank/DDBJ databases">
        <authorList>
            <person name="Nunn A."/>
            <person name="Chopra R."/>
            <person name="Nunn A."/>
            <person name="Contreras Garrido A."/>
        </authorList>
    </citation>
    <scope>NUCLEOTIDE SEQUENCE [LARGE SCALE GENOMIC DNA]</scope>
</reference>
<dbReference type="Pfam" id="PF25210">
    <property type="entry name" value="Kelch_FKB95"/>
    <property type="match status" value="1"/>
</dbReference>
<dbReference type="Gene3D" id="2.120.10.80">
    <property type="entry name" value="Kelch-type beta propeller"/>
    <property type="match status" value="1"/>
</dbReference>
<organism evidence="2 3">
    <name type="scientific">Thlaspi arvense</name>
    <name type="common">Field penny-cress</name>
    <dbReference type="NCBI Taxonomy" id="13288"/>
    <lineage>
        <taxon>Eukaryota</taxon>
        <taxon>Viridiplantae</taxon>
        <taxon>Streptophyta</taxon>
        <taxon>Embryophyta</taxon>
        <taxon>Tracheophyta</taxon>
        <taxon>Spermatophyta</taxon>
        <taxon>Magnoliopsida</taxon>
        <taxon>eudicotyledons</taxon>
        <taxon>Gunneridae</taxon>
        <taxon>Pentapetalae</taxon>
        <taxon>rosids</taxon>
        <taxon>malvids</taxon>
        <taxon>Brassicales</taxon>
        <taxon>Brassicaceae</taxon>
        <taxon>Thlaspideae</taxon>
        <taxon>Thlaspi</taxon>
    </lineage>
</organism>
<evidence type="ECO:0000313" key="3">
    <source>
        <dbReference type="Proteomes" id="UP000836841"/>
    </source>
</evidence>